<feature type="region of interest" description="Disordered" evidence="1">
    <location>
        <begin position="1"/>
        <end position="37"/>
    </location>
</feature>
<keyword evidence="3" id="KW-1185">Reference proteome</keyword>
<gene>
    <name evidence="2" type="ORF">ACFPA8_09810</name>
</gene>
<organism evidence="2 3">
    <name type="scientific">Streptomyces ovatisporus</name>
    <dbReference type="NCBI Taxonomy" id="1128682"/>
    <lineage>
        <taxon>Bacteria</taxon>
        <taxon>Bacillati</taxon>
        <taxon>Actinomycetota</taxon>
        <taxon>Actinomycetes</taxon>
        <taxon>Kitasatosporales</taxon>
        <taxon>Streptomycetaceae</taxon>
        <taxon>Streptomyces</taxon>
    </lineage>
</organism>
<feature type="compositionally biased region" description="Basic and acidic residues" evidence="1">
    <location>
        <begin position="14"/>
        <end position="29"/>
    </location>
</feature>
<reference evidence="3" key="1">
    <citation type="journal article" date="2019" name="Int. J. Syst. Evol. Microbiol.">
        <title>The Global Catalogue of Microorganisms (GCM) 10K type strain sequencing project: providing services to taxonomists for standard genome sequencing and annotation.</title>
        <authorList>
            <consortium name="The Broad Institute Genomics Platform"/>
            <consortium name="The Broad Institute Genome Sequencing Center for Infectious Disease"/>
            <person name="Wu L."/>
            <person name="Ma J."/>
        </authorList>
    </citation>
    <scope>NUCLEOTIDE SEQUENCE [LARGE SCALE GENOMIC DNA]</scope>
    <source>
        <strain evidence="3">CGMCC 4.7357</strain>
    </source>
</reference>
<dbReference type="RefSeq" id="WP_386445446.1">
    <property type="nucleotide sequence ID" value="NZ_JBHSFH010000005.1"/>
</dbReference>
<evidence type="ECO:0000313" key="2">
    <source>
        <dbReference type="EMBL" id="MFC4494426.1"/>
    </source>
</evidence>
<sequence length="287" mass="30523">MGRARPTASITKSRGSEVLRRAGRPDTGRSRHGSGLLASGRARQRRVAFATRIAATTITSRISGTISHIHHQFLPLLELLVPEEELWPTVLVLALLLPPEVLLMPPVLLTDPSVLLPPEVLLTPPLLLTVPPVLPVLEPVLEVVLELRPPLLEVELELELELELTPPLLLPPLLTPPLLLPPLLTPPDARPGAATDRVPSPDRPSAAVRSEVADRSACCTYLPALAAGAVSDAAYAVPAEPASKAHSSSADVPTRMFSPVVVVARASMTGLHERRQAAAASAARRPV</sequence>
<protein>
    <submittedName>
        <fullName evidence="2">Uncharacterized protein</fullName>
    </submittedName>
</protein>
<accession>A0ABV9AA02</accession>
<feature type="region of interest" description="Disordered" evidence="1">
    <location>
        <begin position="185"/>
        <end position="209"/>
    </location>
</feature>
<proteinExistence type="predicted"/>
<evidence type="ECO:0000256" key="1">
    <source>
        <dbReference type="SAM" id="MobiDB-lite"/>
    </source>
</evidence>
<dbReference type="EMBL" id="JBHSFH010000005">
    <property type="protein sequence ID" value="MFC4494426.1"/>
    <property type="molecule type" value="Genomic_DNA"/>
</dbReference>
<comment type="caution">
    <text evidence="2">The sequence shown here is derived from an EMBL/GenBank/DDBJ whole genome shotgun (WGS) entry which is preliminary data.</text>
</comment>
<name>A0ABV9AA02_9ACTN</name>
<dbReference type="Proteomes" id="UP001595997">
    <property type="component" value="Unassembled WGS sequence"/>
</dbReference>
<evidence type="ECO:0000313" key="3">
    <source>
        <dbReference type="Proteomes" id="UP001595997"/>
    </source>
</evidence>